<keyword evidence="3" id="KW-1185">Reference proteome</keyword>
<organism evidence="2">
    <name type="scientific">Longilinea arvoryzae</name>
    <dbReference type="NCBI Taxonomy" id="360412"/>
    <lineage>
        <taxon>Bacteria</taxon>
        <taxon>Bacillati</taxon>
        <taxon>Chloroflexota</taxon>
        <taxon>Anaerolineae</taxon>
        <taxon>Anaerolineales</taxon>
        <taxon>Anaerolineaceae</taxon>
        <taxon>Longilinea</taxon>
    </lineage>
</organism>
<evidence type="ECO:0000313" key="2">
    <source>
        <dbReference type="EMBL" id="GAP12828.1"/>
    </source>
</evidence>
<dbReference type="InterPro" id="IPR050261">
    <property type="entry name" value="FrsA_esterase"/>
</dbReference>
<keyword evidence="2" id="KW-0378">Hydrolase</keyword>
<evidence type="ECO:0000313" key="3">
    <source>
        <dbReference type="Proteomes" id="UP000055060"/>
    </source>
</evidence>
<dbReference type="Gene3D" id="1.20.1440.110">
    <property type="entry name" value="acylaminoacyl peptidase"/>
    <property type="match status" value="1"/>
</dbReference>
<dbReference type="SUPFAM" id="SSF53474">
    <property type="entry name" value="alpha/beta-Hydrolases"/>
    <property type="match status" value="1"/>
</dbReference>
<name>A0A0S7B6J8_9CHLR</name>
<dbReference type="RefSeq" id="WP_172797767.1">
    <property type="nucleotide sequence ID" value="NZ_DF967972.1"/>
</dbReference>
<dbReference type="GO" id="GO:0008236">
    <property type="term" value="F:serine-type peptidase activity"/>
    <property type="evidence" value="ECO:0007669"/>
    <property type="project" value="InterPro"/>
</dbReference>
<protein>
    <submittedName>
        <fullName evidence="2">Alpha/beta hydrolase family</fullName>
    </submittedName>
</protein>
<accession>A0A0S7B6J8</accession>
<evidence type="ECO:0000259" key="1">
    <source>
        <dbReference type="Pfam" id="PF00326"/>
    </source>
</evidence>
<dbReference type="PANTHER" id="PTHR22946">
    <property type="entry name" value="DIENELACTONE HYDROLASE DOMAIN-CONTAINING PROTEIN-RELATED"/>
    <property type="match status" value="1"/>
</dbReference>
<sequence length="404" mass="45823">MKKQGGLPRDPRIRYRFQQPIFDFFFQWLAGTHSNGGAELGEAMFAAARIRDGDPESWYREFTALGQRVEARAAASFRQGHLISAREGYLRSYVYYRAAPAFLNPRTDERYRQAYLKARGFFLKASQLLDVPLEIVNVPFEGKALPGYFAPVESVGPPRQTLFMIGGADTFVEDLYFYIVPMALRRGYNVLFVDLPGQGGLPWDGLYWRADMETPLQAVTDYALDHFPQIDAGRMAIYGISGGGYSVPRALTVEKRFQACVACSIILDFSKIWSPRAAALESGAFFRLLRRLQPERFAAVMNMLATYEWRWGVDSVLEAIEKTRDHVVDPARITCATLNLVAEQEYSQFSLGREWAGRCLREIQHPRKELIVTPRNEGADSHAVGTNLSLMSQLVFDWLDEVLD</sequence>
<dbReference type="InterPro" id="IPR029058">
    <property type="entry name" value="AB_hydrolase_fold"/>
</dbReference>
<gene>
    <name evidence="2" type="ORF">LARV_00568</name>
</gene>
<dbReference type="GO" id="GO:0006508">
    <property type="term" value="P:proteolysis"/>
    <property type="evidence" value="ECO:0007669"/>
    <property type="project" value="InterPro"/>
</dbReference>
<dbReference type="PANTHER" id="PTHR22946:SF12">
    <property type="entry name" value="CONIDIAL PIGMENT BIOSYNTHESIS PROTEIN AYG1 (AFU_ORTHOLOGUE AFUA_2G17550)"/>
    <property type="match status" value="1"/>
</dbReference>
<dbReference type="Gene3D" id="3.40.50.1820">
    <property type="entry name" value="alpha/beta hydrolase"/>
    <property type="match status" value="1"/>
</dbReference>
<dbReference type="EMBL" id="DF967972">
    <property type="protein sequence ID" value="GAP12828.1"/>
    <property type="molecule type" value="Genomic_DNA"/>
</dbReference>
<dbReference type="InterPro" id="IPR001375">
    <property type="entry name" value="Peptidase_S9_cat"/>
</dbReference>
<dbReference type="STRING" id="360412.LARV_00568"/>
<dbReference type="AlphaFoldDB" id="A0A0S7B6J8"/>
<dbReference type="Proteomes" id="UP000055060">
    <property type="component" value="Unassembled WGS sequence"/>
</dbReference>
<dbReference type="Pfam" id="PF00326">
    <property type="entry name" value="Peptidase_S9"/>
    <property type="match status" value="1"/>
</dbReference>
<feature type="domain" description="Peptidase S9 prolyl oligopeptidase catalytic" evidence="1">
    <location>
        <begin position="185"/>
        <end position="272"/>
    </location>
</feature>
<proteinExistence type="predicted"/>
<reference evidence="2" key="1">
    <citation type="submission" date="2015-07" db="EMBL/GenBank/DDBJ databases">
        <title>Draft Genome Sequences of Anaerolinea thermolimosa IMO-1, Bellilinea caldifistulae GOMI-1, Leptolinea tardivitalis YMTK-2, Levilinea saccharolytica KIBI-1,Longilinea arvoryzae KOME-1, Previously Described as Members of the Anaerolineaceae (Chloroflexi).</title>
        <authorList>
            <person name="Sekiguchi Y."/>
            <person name="Ohashi A."/>
            <person name="Matsuura N."/>
            <person name="Tourlousse M.D."/>
        </authorList>
    </citation>
    <scope>NUCLEOTIDE SEQUENCE [LARGE SCALE GENOMIC DNA]</scope>
    <source>
        <strain evidence="2">KOME-1</strain>
    </source>
</reference>